<dbReference type="AlphaFoldDB" id="X1M5D3"/>
<reference evidence="1" key="1">
    <citation type="journal article" date="2014" name="Front. Microbiol.">
        <title>High frequency of phylogenetically diverse reductive dehalogenase-homologous genes in deep subseafloor sedimentary metagenomes.</title>
        <authorList>
            <person name="Kawai M."/>
            <person name="Futagami T."/>
            <person name="Toyoda A."/>
            <person name="Takaki Y."/>
            <person name="Nishi S."/>
            <person name="Hori S."/>
            <person name="Arai W."/>
            <person name="Tsubouchi T."/>
            <person name="Morono Y."/>
            <person name="Uchiyama I."/>
            <person name="Ito T."/>
            <person name="Fujiyama A."/>
            <person name="Inagaki F."/>
            <person name="Takami H."/>
        </authorList>
    </citation>
    <scope>NUCLEOTIDE SEQUENCE</scope>
    <source>
        <strain evidence="1">Expedition CK06-06</strain>
    </source>
</reference>
<accession>X1M5D3</accession>
<protein>
    <submittedName>
        <fullName evidence="1">Uncharacterized protein</fullName>
    </submittedName>
</protein>
<sequence>MGIKDKDTTTRNYVKNSLLAFIEGGKYSRDKKPLSLKWIIGIIRKSGIKRENLTEIFSTLSTYPKNAEEKTRLYQVLNECRKLGFLG</sequence>
<dbReference type="EMBL" id="BARV01001939">
    <property type="protein sequence ID" value="GAI01564.1"/>
    <property type="molecule type" value="Genomic_DNA"/>
</dbReference>
<name>X1M5D3_9ZZZZ</name>
<evidence type="ECO:0000313" key="1">
    <source>
        <dbReference type="EMBL" id="GAI01564.1"/>
    </source>
</evidence>
<gene>
    <name evidence="1" type="ORF">S06H3_05280</name>
</gene>
<comment type="caution">
    <text evidence="1">The sequence shown here is derived from an EMBL/GenBank/DDBJ whole genome shotgun (WGS) entry which is preliminary data.</text>
</comment>
<proteinExistence type="predicted"/>
<organism evidence="1">
    <name type="scientific">marine sediment metagenome</name>
    <dbReference type="NCBI Taxonomy" id="412755"/>
    <lineage>
        <taxon>unclassified sequences</taxon>
        <taxon>metagenomes</taxon>
        <taxon>ecological metagenomes</taxon>
    </lineage>
</organism>